<evidence type="ECO:0000256" key="2">
    <source>
        <dbReference type="ARBA" id="ARBA00007783"/>
    </source>
</evidence>
<comment type="subcellular location">
    <subcellularLocation>
        <location evidence="1">Cell inner membrane</location>
        <topology evidence="1">Multi-pass membrane protein</topology>
    </subcellularLocation>
    <subcellularLocation>
        <location evidence="10">Cell membrane</location>
        <topology evidence="10">Multi-pass membrane protein</topology>
    </subcellularLocation>
</comment>
<dbReference type="PANTHER" id="PTHR30413:SF8">
    <property type="entry name" value="TRANSPORT PERMEASE PROTEIN"/>
    <property type="match status" value="1"/>
</dbReference>
<evidence type="ECO:0000313" key="12">
    <source>
        <dbReference type="EMBL" id="MFC4134788.1"/>
    </source>
</evidence>
<evidence type="ECO:0000256" key="4">
    <source>
        <dbReference type="ARBA" id="ARBA00022475"/>
    </source>
</evidence>
<evidence type="ECO:0000313" key="13">
    <source>
        <dbReference type="Proteomes" id="UP001595816"/>
    </source>
</evidence>
<organism evidence="12 13">
    <name type="scientific">Hamadaea flava</name>
    <dbReference type="NCBI Taxonomy" id="1742688"/>
    <lineage>
        <taxon>Bacteria</taxon>
        <taxon>Bacillati</taxon>
        <taxon>Actinomycetota</taxon>
        <taxon>Actinomycetes</taxon>
        <taxon>Micromonosporales</taxon>
        <taxon>Micromonosporaceae</taxon>
        <taxon>Hamadaea</taxon>
    </lineage>
</organism>
<comment type="caution">
    <text evidence="12">The sequence shown here is derived from an EMBL/GenBank/DDBJ whole genome shotgun (WGS) entry which is preliminary data.</text>
</comment>
<dbReference type="InterPro" id="IPR013525">
    <property type="entry name" value="ABC2_TM"/>
</dbReference>
<dbReference type="InterPro" id="IPR000412">
    <property type="entry name" value="ABC_2_transport"/>
</dbReference>
<keyword evidence="6 10" id="KW-0812">Transmembrane</keyword>
<sequence length="298" mass="32544">MADLVIARQENDSPLRDFAARHGLHESGLRPSLPAYAREVFAYRHFMAVYANAKVVAGFGQTRLGRLWQVMTPVINAGVYYLIFGVVINTRAGVPNFIAYLCVGLFVFNFSQTVVQQAAQAISGNLGLLRALRFPRASLPIAAVLSQMQHMAAAMVVLAGIVLLSGEPLTWHWLLLVPTLILQSLFNTGLALVVARLGGRTADLRQVIPFVMRTWMYGSGVFYSVNNFAENLPAALATAVRVNPLLVYVELARDALVESSPLSSSRPVLWALGVGWALVVALGGFIFFWHGEQTYGRG</sequence>
<feature type="transmembrane region" description="Helical" evidence="10">
    <location>
        <begin position="97"/>
        <end position="119"/>
    </location>
</feature>
<dbReference type="PANTHER" id="PTHR30413">
    <property type="entry name" value="INNER MEMBRANE TRANSPORT PERMEASE"/>
    <property type="match status" value="1"/>
</dbReference>
<name>A0ABV8LWG2_9ACTN</name>
<proteinExistence type="inferred from homology"/>
<keyword evidence="7 10" id="KW-1133">Transmembrane helix</keyword>
<evidence type="ECO:0000256" key="3">
    <source>
        <dbReference type="ARBA" id="ARBA00022448"/>
    </source>
</evidence>
<feature type="transmembrane region" description="Helical" evidence="10">
    <location>
        <begin position="268"/>
        <end position="289"/>
    </location>
</feature>
<evidence type="ECO:0000256" key="1">
    <source>
        <dbReference type="ARBA" id="ARBA00004429"/>
    </source>
</evidence>
<dbReference type="RefSeq" id="WP_253761073.1">
    <property type="nucleotide sequence ID" value="NZ_JAMZDZ010000001.1"/>
</dbReference>
<feature type="transmembrane region" description="Helical" evidence="10">
    <location>
        <begin position="70"/>
        <end position="91"/>
    </location>
</feature>
<accession>A0ABV8LWG2</accession>
<keyword evidence="13" id="KW-1185">Reference proteome</keyword>
<dbReference type="PROSITE" id="PS51012">
    <property type="entry name" value="ABC_TM2"/>
    <property type="match status" value="1"/>
</dbReference>
<reference evidence="13" key="1">
    <citation type="journal article" date="2019" name="Int. J. Syst. Evol. Microbiol.">
        <title>The Global Catalogue of Microorganisms (GCM) 10K type strain sequencing project: providing services to taxonomists for standard genome sequencing and annotation.</title>
        <authorList>
            <consortium name="The Broad Institute Genomics Platform"/>
            <consortium name="The Broad Institute Genome Sequencing Center for Infectious Disease"/>
            <person name="Wu L."/>
            <person name="Ma J."/>
        </authorList>
    </citation>
    <scope>NUCLEOTIDE SEQUENCE [LARGE SCALE GENOMIC DNA]</scope>
    <source>
        <strain evidence="13">CGMCC 4.7289</strain>
    </source>
</reference>
<keyword evidence="4 10" id="KW-1003">Cell membrane</keyword>
<gene>
    <name evidence="12" type="ORF">ACFOZ4_29620</name>
</gene>
<keyword evidence="8 10" id="KW-0472">Membrane</keyword>
<evidence type="ECO:0000256" key="10">
    <source>
        <dbReference type="RuleBase" id="RU361157"/>
    </source>
</evidence>
<keyword evidence="9" id="KW-0046">Antibiotic resistance</keyword>
<evidence type="ECO:0000259" key="11">
    <source>
        <dbReference type="PROSITE" id="PS51012"/>
    </source>
</evidence>
<dbReference type="PRINTS" id="PR00164">
    <property type="entry name" value="ABC2TRNSPORT"/>
</dbReference>
<evidence type="ECO:0000256" key="7">
    <source>
        <dbReference type="ARBA" id="ARBA00022989"/>
    </source>
</evidence>
<dbReference type="Proteomes" id="UP001595816">
    <property type="component" value="Unassembled WGS sequence"/>
</dbReference>
<comment type="similarity">
    <text evidence="2 10">Belongs to the ABC-2 integral membrane protein family.</text>
</comment>
<dbReference type="InterPro" id="IPR047817">
    <property type="entry name" value="ABC2_TM_bact-type"/>
</dbReference>
<feature type="transmembrane region" description="Helical" evidence="10">
    <location>
        <begin position="139"/>
        <end position="165"/>
    </location>
</feature>
<evidence type="ECO:0000256" key="9">
    <source>
        <dbReference type="ARBA" id="ARBA00023251"/>
    </source>
</evidence>
<evidence type="ECO:0000256" key="5">
    <source>
        <dbReference type="ARBA" id="ARBA00022519"/>
    </source>
</evidence>
<comment type="caution">
    <text evidence="10">Lacks conserved residue(s) required for the propagation of feature annotation.</text>
</comment>
<feature type="domain" description="ABC transmembrane type-2" evidence="11">
    <location>
        <begin position="64"/>
        <end position="291"/>
    </location>
</feature>
<keyword evidence="5" id="KW-0997">Cell inner membrane</keyword>
<keyword evidence="3 10" id="KW-0813">Transport</keyword>
<protein>
    <recommendedName>
        <fullName evidence="10">Transport permease protein</fullName>
    </recommendedName>
</protein>
<evidence type="ECO:0000256" key="8">
    <source>
        <dbReference type="ARBA" id="ARBA00023136"/>
    </source>
</evidence>
<evidence type="ECO:0000256" key="6">
    <source>
        <dbReference type="ARBA" id="ARBA00022692"/>
    </source>
</evidence>
<feature type="transmembrane region" description="Helical" evidence="10">
    <location>
        <begin position="171"/>
        <end position="195"/>
    </location>
</feature>
<dbReference type="Pfam" id="PF01061">
    <property type="entry name" value="ABC2_membrane"/>
    <property type="match status" value="1"/>
</dbReference>
<dbReference type="EMBL" id="JBHSAY010000015">
    <property type="protein sequence ID" value="MFC4134788.1"/>
    <property type="molecule type" value="Genomic_DNA"/>
</dbReference>